<evidence type="ECO:0000313" key="3">
    <source>
        <dbReference type="Proteomes" id="UP000813444"/>
    </source>
</evidence>
<proteinExistence type="predicted"/>
<sequence>MSASRGSSSSRIIVGVLATLGAIWFFGYPSTSSTNPAIKSPAMATDPISNLHLSLSQTSTSPPTIQVAVTNKNDGPITVTTYDTPLDPLAAQLGLLSITPAGAAAPLELNTIYVRRQWPPPEDCFITIEPGKTATNDLVLKEPVIPLDTIGDKATVKLAGRWEAVWQATKEAVNVPARHDLATLSEVSSGDFASDSLEVKLV</sequence>
<reference evidence="2" key="1">
    <citation type="journal article" date="2021" name="Nat. Commun.">
        <title>Genetic determinants of endophytism in the Arabidopsis root mycobiome.</title>
        <authorList>
            <person name="Mesny F."/>
            <person name="Miyauchi S."/>
            <person name="Thiergart T."/>
            <person name="Pickel B."/>
            <person name="Atanasova L."/>
            <person name="Karlsson M."/>
            <person name="Huettel B."/>
            <person name="Barry K.W."/>
            <person name="Haridas S."/>
            <person name="Chen C."/>
            <person name="Bauer D."/>
            <person name="Andreopoulos W."/>
            <person name="Pangilinan J."/>
            <person name="LaButti K."/>
            <person name="Riley R."/>
            <person name="Lipzen A."/>
            <person name="Clum A."/>
            <person name="Drula E."/>
            <person name="Henrissat B."/>
            <person name="Kohler A."/>
            <person name="Grigoriev I.V."/>
            <person name="Martin F.M."/>
            <person name="Hacquard S."/>
        </authorList>
    </citation>
    <scope>NUCLEOTIDE SEQUENCE</scope>
    <source>
        <strain evidence="2">MPI-CAGE-CH-0235</strain>
    </source>
</reference>
<accession>A0A8K0SR40</accession>
<evidence type="ECO:0000313" key="2">
    <source>
        <dbReference type="EMBL" id="KAH7311630.1"/>
    </source>
</evidence>
<gene>
    <name evidence="2" type="ORF">B0I35DRAFT_481580</name>
</gene>
<organism evidence="2 3">
    <name type="scientific">Stachybotrys elegans</name>
    <dbReference type="NCBI Taxonomy" id="80388"/>
    <lineage>
        <taxon>Eukaryota</taxon>
        <taxon>Fungi</taxon>
        <taxon>Dikarya</taxon>
        <taxon>Ascomycota</taxon>
        <taxon>Pezizomycotina</taxon>
        <taxon>Sordariomycetes</taxon>
        <taxon>Hypocreomycetidae</taxon>
        <taxon>Hypocreales</taxon>
        <taxon>Stachybotryaceae</taxon>
        <taxon>Stachybotrys</taxon>
    </lineage>
</organism>
<protein>
    <submittedName>
        <fullName evidence="2">Uncharacterized protein</fullName>
    </submittedName>
</protein>
<dbReference type="Proteomes" id="UP000813444">
    <property type="component" value="Unassembled WGS sequence"/>
</dbReference>
<keyword evidence="1" id="KW-1133">Transmembrane helix</keyword>
<keyword evidence="1" id="KW-0472">Membrane</keyword>
<keyword evidence="3" id="KW-1185">Reference proteome</keyword>
<name>A0A8K0SR40_9HYPO</name>
<keyword evidence="1" id="KW-0812">Transmembrane</keyword>
<dbReference type="Gene3D" id="2.60.40.2970">
    <property type="match status" value="1"/>
</dbReference>
<feature type="transmembrane region" description="Helical" evidence="1">
    <location>
        <begin position="12"/>
        <end position="30"/>
    </location>
</feature>
<evidence type="ECO:0000256" key="1">
    <source>
        <dbReference type="SAM" id="Phobius"/>
    </source>
</evidence>
<dbReference type="AlphaFoldDB" id="A0A8K0SR40"/>
<dbReference type="OrthoDB" id="4664297at2759"/>
<comment type="caution">
    <text evidence="2">The sequence shown here is derived from an EMBL/GenBank/DDBJ whole genome shotgun (WGS) entry which is preliminary data.</text>
</comment>
<dbReference type="EMBL" id="JAGPNK010000011">
    <property type="protein sequence ID" value="KAH7311630.1"/>
    <property type="molecule type" value="Genomic_DNA"/>
</dbReference>